<dbReference type="PANTHER" id="PTHR22752">
    <property type="entry name" value="G PROTEIN-COUPLED RECEPTOR"/>
    <property type="match status" value="1"/>
</dbReference>
<evidence type="ECO:0000256" key="14">
    <source>
        <dbReference type="ARBA" id="ARBA00023224"/>
    </source>
</evidence>
<organism evidence="18 19">
    <name type="scientific">Hyalella azteca</name>
    <name type="common">Amphipod</name>
    <dbReference type="NCBI Taxonomy" id="294128"/>
    <lineage>
        <taxon>Eukaryota</taxon>
        <taxon>Metazoa</taxon>
        <taxon>Ecdysozoa</taxon>
        <taxon>Arthropoda</taxon>
        <taxon>Crustacea</taxon>
        <taxon>Multicrustacea</taxon>
        <taxon>Malacostraca</taxon>
        <taxon>Eumalacostraca</taxon>
        <taxon>Peracarida</taxon>
        <taxon>Amphipoda</taxon>
        <taxon>Senticaudata</taxon>
        <taxon>Talitrida</taxon>
        <taxon>Talitroidea</taxon>
        <taxon>Hyalellidae</taxon>
        <taxon>Hyalella</taxon>
    </lineage>
</organism>
<dbReference type="InterPro" id="IPR017452">
    <property type="entry name" value="GPCR_Rhodpsn_7TM"/>
</dbReference>
<accession>A0A979FJG1</accession>
<dbReference type="PRINTS" id="PR00237">
    <property type="entry name" value="GPCRRHODOPSN"/>
</dbReference>
<keyword evidence="13" id="KW-0325">Glycoprotein</keyword>
<evidence type="ECO:0000256" key="10">
    <source>
        <dbReference type="ARBA" id="ARBA00023136"/>
    </source>
</evidence>
<comment type="similarity">
    <text evidence="3">Belongs to the G-protein coupled receptor 1 family.</text>
</comment>
<feature type="transmembrane region" description="Helical" evidence="16">
    <location>
        <begin position="154"/>
        <end position="178"/>
    </location>
</feature>
<keyword evidence="5" id="KW-1003">Cell membrane</keyword>
<keyword evidence="18" id="KW-1185">Reference proteome</keyword>
<comment type="subcellular location">
    <subcellularLocation>
        <location evidence="2">Cell membrane</location>
        <topology evidence="2">Multi-pass membrane protein</topology>
    </subcellularLocation>
    <subcellularLocation>
        <location evidence="1">Cell projection</location>
        <location evidence="1">Cilium membrane</location>
    </subcellularLocation>
</comment>
<dbReference type="GO" id="GO:0005768">
    <property type="term" value="C:endosome"/>
    <property type="evidence" value="ECO:0007669"/>
    <property type="project" value="TreeGrafter"/>
</dbReference>
<keyword evidence="14" id="KW-0807">Transducer</keyword>
<evidence type="ECO:0000256" key="11">
    <source>
        <dbReference type="ARBA" id="ARBA00023157"/>
    </source>
</evidence>
<dbReference type="SMART" id="SM01381">
    <property type="entry name" value="7TM_GPCR_Srsx"/>
    <property type="match status" value="1"/>
</dbReference>
<evidence type="ECO:0000256" key="2">
    <source>
        <dbReference type="ARBA" id="ARBA00004651"/>
    </source>
</evidence>
<dbReference type="GO" id="GO:0060170">
    <property type="term" value="C:ciliary membrane"/>
    <property type="evidence" value="ECO:0007669"/>
    <property type="project" value="UniProtKB-SubCell"/>
</dbReference>
<evidence type="ECO:0000256" key="9">
    <source>
        <dbReference type="ARBA" id="ARBA00023069"/>
    </source>
</evidence>
<keyword evidence="4" id="KW-0217">Developmental protein</keyword>
<keyword evidence="8" id="KW-0297">G-protein coupled receptor</keyword>
<keyword evidence="12" id="KW-0675">Receptor</keyword>
<evidence type="ECO:0000256" key="8">
    <source>
        <dbReference type="ARBA" id="ARBA00023040"/>
    </source>
</evidence>
<dbReference type="OrthoDB" id="5980076at2759"/>
<name>A0A979FJG1_HYAAZ</name>
<dbReference type="Gene3D" id="1.20.1070.10">
    <property type="entry name" value="Rhodopsin 7-helix transmembrane proteins"/>
    <property type="match status" value="2"/>
</dbReference>
<evidence type="ECO:0000256" key="12">
    <source>
        <dbReference type="ARBA" id="ARBA00023170"/>
    </source>
</evidence>
<evidence type="ECO:0000256" key="15">
    <source>
        <dbReference type="ARBA" id="ARBA00023273"/>
    </source>
</evidence>
<dbReference type="InterPro" id="IPR000276">
    <property type="entry name" value="GPCR_Rhodpsn"/>
</dbReference>
<evidence type="ECO:0000256" key="1">
    <source>
        <dbReference type="ARBA" id="ARBA00004309"/>
    </source>
</evidence>
<feature type="transmembrane region" description="Helical" evidence="16">
    <location>
        <begin position="6"/>
        <end position="29"/>
    </location>
</feature>
<keyword evidence="10 16" id="KW-0472">Membrane</keyword>
<keyword evidence="6 16" id="KW-0812">Transmembrane</keyword>
<reference evidence="19" key="1">
    <citation type="submission" date="2025-08" db="UniProtKB">
        <authorList>
            <consortium name="RefSeq"/>
        </authorList>
    </citation>
    <scope>IDENTIFICATION</scope>
    <source>
        <tissue evidence="19">Whole organism</tissue>
    </source>
</reference>
<keyword evidence="11" id="KW-1015">Disulfide bond</keyword>
<dbReference type="CDD" id="cd00637">
    <property type="entry name" value="7tm_classA_rhodopsin-like"/>
    <property type="match status" value="1"/>
</dbReference>
<feature type="transmembrane region" description="Helical" evidence="16">
    <location>
        <begin position="41"/>
        <end position="62"/>
    </location>
</feature>
<dbReference type="GeneID" id="125178119"/>
<dbReference type="Pfam" id="PF00001">
    <property type="entry name" value="7tm_1"/>
    <property type="match status" value="1"/>
</dbReference>
<dbReference type="AlphaFoldDB" id="A0A979FJG1"/>
<evidence type="ECO:0000313" key="18">
    <source>
        <dbReference type="Proteomes" id="UP000694843"/>
    </source>
</evidence>
<evidence type="ECO:0000259" key="17">
    <source>
        <dbReference type="PROSITE" id="PS50262"/>
    </source>
</evidence>
<evidence type="ECO:0000256" key="3">
    <source>
        <dbReference type="ARBA" id="ARBA00010663"/>
    </source>
</evidence>
<evidence type="ECO:0000256" key="16">
    <source>
        <dbReference type="SAM" id="Phobius"/>
    </source>
</evidence>
<proteinExistence type="inferred from homology"/>
<dbReference type="KEGG" id="hazt:125178119"/>
<evidence type="ECO:0000313" key="19">
    <source>
        <dbReference type="RefSeq" id="XP_047737120.1"/>
    </source>
</evidence>
<dbReference type="SUPFAM" id="SSF81321">
    <property type="entry name" value="Family A G protein-coupled receptor-like"/>
    <property type="match status" value="1"/>
</dbReference>
<evidence type="ECO:0000256" key="4">
    <source>
        <dbReference type="ARBA" id="ARBA00022473"/>
    </source>
</evidence>
<feature type="transmembrane region" description="Helical" evidence="16">
    <location>
        <begin position="247"/>
        <end position="268"/>
    </location>
</feature>
<gene>
    <name evidence="19" type="primary">LOC125178119</name>
</gene>
<protein>
    <submittedName>
        <fullName evidence="19">Uncharacterized protein LOC125178119</fullName>
    </submittedName>
</protein>
<feature type="domain" description="G-protein coupled receptors family 1 profile" evidence="17">
    <location>
        <begin position="20"/>
        <end position="300"/>
    </location>
</feature>
<dbReference type="RefSeq" id="XP_047737120.1">
    <property type="nucleotide sequence ID" value="XM_047881164.1"/>
</dbReference>
<sequence length="700" mass="78185">MEPIAAATVLAAISVFGTVVNSLVFCVFYRRPSLRSISNRFVLSLTSANLIATVLVGTIQGVRLAKRPWRMEASDGLCFDEGCLDEGRFDEGRFDEGRLVGGSVLTHLLCQGGRSLTTLAIQAAIFSVLIIAVDRVLPKIVRENVTREVFNKFGFYYTTFLAFSGLIAPFFVLCWIYIKMYQTAQKNSQRTRRHSLGANPQEFILPECPSTPESTTTNSVKGKTRVCRKRSANNSNVSLFFREEGRAVKTGVIVTVSYLVSWVPFYSYKIVETSLCHHPFVEDFVVILALSATCFLPFIYVYRNATARKEALKIVCWWKPIEIPTPALSRHSVHNRMSNGNLEVPLPVRIVEPDGTSLYSYAAECTECGANQLVSALKHYPPPSPCDQIGRVTGMPRRQSTVSFKLNPTDGPVARCRQCLRQDSASSASSDDPLLLERWRYPRPSMASVRWTKHRLSNGSVTTRSDSLASTNSSVISYGIARIPLRRYSAISTDTGDTILKKISAEDCTMADIAMRRYSCQRSLYSEGRDELSEIDESIEFHGYSNPFKHCNAFLHPNVISSSSLKWSAHDIFDSHLDCKINCNGHSSAPNIERLQLPLENGRPLKEHLCQVHPHPLISFKTLAEPEKMCINGSPEFAGKLSRKVLQRATSNPRFLRIPVVKTRNNGISTRLEKDGLAFTSDSNLNEGKRQVIKESRSAE</sequence>
<evidence type="ECO:0000256" key="5">
    <source>
        <dbReference type="ARBA" id="ARBA00022475"/>
    </source>
</evidence>
<keyword evidence="15" id="KW-0966">Cell projection</keyword>
<evidence type="ECO:0000256" key="13">
    <source>
        <dbReference type="ARBA" id="ARBA00023180"/>
    </source>
</evidence>
<evidence type="ECO:0000256" key="6">
    <source>
        <dbReference type="ARBA" id="ARBA00022692"/>
    </source>
</evidence>
<feature type="transmembrane region" description="Helical" evidence="16">
    <location>
        <begin position="280"/>
        <end position="302"/>
    </location>
</feature>
<dbReference type="Proteomes" id="UP000694843">
    <property type="component" value="Unplaced"/>
</dbReference>
<dbReference type="PANTHER" id="PTHR22752:SF10">
    <property type="entry name" value="G-PROTEIN COUPLED RECEPTOR 161"/>
    <property type="match status" value="1"/>
</dbReference>
<dbReference type="GO" id="GO:0004930">
    <property type="term" value="F:G protein-coupled receptor activity"/>
    <property type="evidence" value="ECO:0007669"/>
    <property type="project" value="UniProtKB-KW"/>
</dbReference>
<keyword evidence="7 16" id="KW-1133">Transmembrane helix</keyword>
<dbReference type="PROSITE" id="PS50262">
    <property type="entry name" value="G_PROTEIN_RECEP_F1_2"/>
    <property type="match status" value="1"/>
</dbReference>
<keyword evidence="9" id="KW-0969">Cilium</keyword>
<evidence type="ECO:0000256" key="7">
    <source>
        <dbReference type="ARBA" id="ARBA00022989"/>
    </source>
</evidence>